<evidence type="ECO:0000313" key="1">
    <source>
        <dbReference type="EMBL" id="BBH88624.1"/>
    </source>
</evidence>
<organism evidence="1">
    <name type="scientific">Thermosporothrix sp. COM3</name>
    <dbReference type="NCBI Taxonomy" id="2490863"/>
    <lineage>
        <taxon>Bacteria</taxon>
        <taxon>Bacillati</taxon>
        <taxon>Chloroflexota</taxon>
        <taxon>Ktedonobacteria</taxon>
        <taxon>Ktedonobacterales</taxon>
        <taxon>Thermosporotrichaceae</taxon>
        <taxon>Thermosporothrix</taxon>
    </lineage>
</organism>
<name>A0A455STZ5_9CHLR</name>
<sequence length="94" mass="10830">MQFTLMPFYVEAYMSLARISQYCVRLFLYVSVLQSSADCYKPLLDESKKDFTSFHGRVSASGCSMNAHESSFHMFPVQFPTNLFICTREGRVYA</sequence>
<reference evidence="1" key="1">
    <citation type="submission" date="2018-12" db="EMBL/GenBank/DDBJ databases">
        <title>Novel natural products biosynthetic potential of the class Ktedonobacteria.</title>
        <authorList>
            <person name="Zheng Y."/>
            <person name="Saitou A."/>
            <person name="Wang C.M."/>
            <person name="Toyoda A."/>
            <person name="Minakuchi Y."/>
            <person name="Sekiguchi Y."/>
            <person name="Ueda K."/>
            <person name="Takano H."/>
            <person name="Sakai Y."/>
            <person name="Yokota A."/>
            <person name="Yabe S."/>
        </authorList>
    </citation>
    <scope>NUCLEOTIDE SEQUENCE</scope>
    <source>
        <strain evidence="1">COM3</strain>
    </source>
</reference>
<protein>
    <submittedName>
        <fullName evidence="1">Uncharacterized protein</fullName>
    </submittedName>
</protein>
<gene>
    <name evidence="1" type="ORF">KTC_33750</name>
</gene>
<dbReference type="AlphaFoldDB" id="A0A455STZ5"/>
<proteinExistence type="predicted"/>
<dbReference type="EMBL" id="AP019376">
    <property type="protein sequence ID" value="BBH88624.1"/>
    <property type="molecule type" value="Genomic_DNA"/>
</dbReference>
<accession>A0A455STZ5</accession>